<proteinExistence type="inferred from homology"/>
<reference evidence="8" key="1">
    <citation type="submission" date="2020-11" db="EMBL/GenBank/DDBJ databases">
        <title>Chlorella ohadii genome sequencing and assembly.</title>
        <authorList>
            <person name="Murik O."/>
            <person name="Treves H."/>
            <person name="Kedem I."/>
            <person name="Shotland Y."/>
            <person name="Kaplan A."/>
        </authorList>
    </citation>
    <scope>NUCLEOTIDE SEQUENCE</scope>
    <source>
        <strain evidence="8">1</strain>
    </source>
</reference>
<dbReference type="SUPFAM" id="SSF53187">
    <property type="entry name" value="Zn-dependent exopeptidases"/>
    <property type="match status" value="1"/>
</dbReference>
<dbReference type="InterPro" id="IPR036264">
    <property type="entry name" value="Bact_exopeptidase_dim_dom"/>
</dbReference>
<dbReference type="InterPro" id="IPR011650">
    <property type="entry name" value="Peptidase_M20_dimer"/>
</dbReference>
<evidence type="ECO:0000256" key="4">
    <source>
        <dbReference type="ARBA" id="ARBA00022801"/>
    </source>
</evidence>
<comment type="similarity">
    <text evidence="1">Belongs to the peptidase M20A family.</text>
</comment>
<dbReference type="Pfam" id="PF01546">
    <property type="entry name" value="Peptidase_M20"/>
    <property type="match status" value="1"/>
</dbReference>
<feature type="domain" description="Peptidase M20 dimerisation" evidence="7">
    <location>
        <begin position="253"/>
        <end position="402"/>
    </location>
</feature>
<keyword evidence="2" id="KW-0645">Protease</keyword>
<sequence>MRGPLPAAVALAIAVAWAVYLVPRGGQRDNEDAALPLLPSPLDAATIAEAPRRLATALTFATLADADAPGHISNAEPFQQMHAHLEQSFPLVYQKLKHERINQFSLLFTWEGSDPQLRPILTMAHIDVVPAPTDGPGQNWTHPPFSGAIADGFIWGRGTLDIKSLVLQQLEAVTLLLRQGYQPKRTIYLAFGHDEEVGGSEGAAAIAALLQKRGVELELVLDEGGSIMMDGLTGRKDLPFPVMETPMAVIGTSEKGYETWEIAVRGTGGHSGMPPVDGSTVAARMARILACLEAQPATTRLAPPTTDWLLALAPAVEFAPLRLLLQNANNRLLNPILGQMLGQLGREVNPFVRTTCAVVGVRAGGVADNVLPGSGTITVNCRTLPAGQEPSYVGEYLAAVTRKEGAHVSLRQLPKALSAPPVAPARGPQWSLIKQTILETLRPEQGLVVAPYMLRQGRFGCHIAIEKGLSAMPASITGGYCPHQEFRLLPAPHTASSTHPNPTTLHPRSGMTDSRHYLPLSGGRVYRFQPQRFTRASLATVHGVDERIAVDDYLRGIGFYVRFYERASADLGSEEAAAEGAAAAQQATAAQEAAAGDSEGEAGAQA</sequence>
<evidence type="ECO:0000256" key="3">
    <source>
        <dbReference type="ARBA" id="ARBA00022723"/>
    </source>
</evidence>
<evidence type="ECO:0000256" key="5">
    <source>
        <dbReference type="ARBA" id="ARBA00022833"/>
    </source>
</evidence>
<dbReference type="InterPro" id="IPR002933">
    <property type="entry name" value="Peptidase_M20"/>
</dbReference>
<gene>
    <name evidence="8" type="ORF">COHA_009091</name>
</gene>
<dbReference type="PANTHER" id="PTHR45962:SF1">
    <property type="entry name" value="N-FATTY-ACYL-AMINO ACID SYNTHASE_HYDROLASE PM20D1"/>
    <property type="match status" value="1"/>
</dbReference>
<evidence type="ECO:0000256" key="6">
    <source>
        <dbReference type="SAM" id="MobiDB-lite"/>
    </source>
</evidence>
<dbReference type="GO" id="GO:0008233">
    <property type="term" value="F:peptidase activity"/>
    <property type="evidence" value="ECO:0007669"/>
    <property type="project" value="UniProtKB-KW"/>
</dbReference>
<feature type="region of interest" description="Disordered" evidence="6">
    <location>
        <begin position="493"/>
        <end position="512"/>
    </location>
</feature>
<feature type="compositionally biased region" description="Low complexity" evidence="6">
    <location>
        <begin position="578"/>
        <end position="606"/>
    </location>
</feature>
<dbReference type="EMBL" id="JADXDR010000165">
    <property type="protein sequence ID" value="KAI7837093.1"/>
    <property type="molecule type" value="Genomic_DNA"/>
</dbReference>
<name>A0AAD5H101_9CHLO</name>
<dbReference type="InterPro" id="IPR047177">
    <property type="entry name" value="Pept_M20A"/>
</dbReference>
<feature type="region of interest" description="Disordered" evidence="6">
    <location>
        <begin position="574"/>
        <end position="606"/>
    </location>
</feature>
<keyword evidence="9" id="KW-1185">Reference proteome</keyword>
<comment type="caution">
    <text evidence="8">The sequence shown here is derived from an EMBL/GenBank/DDBJ whole genome shotgun (WGS) entry which is preliminary data.</text>
</comment>
<evidence type="ECO:0000256" key="2">
    <source>
        <dbReference type="ARBA" id="ARBA00022670"/>
    </source>
</evidence>
<dbReference type="GO" id="GO:0006508">
    <property type="term" value="P:proteolysis"/>
    <property type="evidence" value="ECO:0007669"/>
    <property type="project" value="UniProtKB-KW"/>
</dbReference>
<feature type="compositionally biased region" description="Polar residues" evidence="6">
    <location>
        <begin position="494"/>
        <end position="506"/>
    </location>
</feature>
<evidence type="ECO:0000256" key="1">
    <source>
        <dbReference type="ARBA" id="ARBA00006247"/>
    </source>
</evidence>
<protein>
    <recommendedName>
        <fullName evidence="7">Peptidase M20 dimerisation domain-containing protein</fullName>
    </recommendedName>
</protein>
<keyword evidence="4" id="KW-0378">Hydrolase</keyword>
<accession>A0AAD5H101</accession>
<keyword evidence="3" id="KW-0479">Metal-binding</keyword>
<dbReference type="GO" id="GO:0046872">
    <property type="term" value="F:metal ion binding"/>
    <property type="evidence" value="ECO:0007669"/>
    <property type="project" value="UniProtKB-KW"/>
</dbReference>
<evidence type="ECO:0000313" key="9">
    <source>
        <dbReference type="Proteomes" id="UP001205105"/>
    </source>
</evidence>
<dbReference type="Gene3D" id="3.30.70.360">
    <property type="match status" value="1"/>
</dbReference>
<dbReference type="SUPFAM" id="SSF55031">
    <property type="entry name" value="Bacterial exopeptidase dimerisation domain"/>
    <property type="match status" value="1"/>
</dbReference>
<dbReference type="PANTHER" id="PTHR45962">
    <property type="entry name" value="N-FATTY-ACYL-AMINO ACID SYNTHASE/HYDROLASE PM20D1"/>
    <property type="match status" value="1"/>
</dbReference>
<dbReference type="AlphaFoldDB" id="A0AAD5H101"/>
<organism evidence="8 9">
    <name type="scientific">Chlorella ohadii</name>
    <dbReference type="NCBI Taxonomy" id="2649997"/>
    <lineage>
        <taxon>Eukaryota</taxon>
        <taxon>Viridiplantae</taxon>
        <taxon>Chlorophyta</taxon>
        <taxon>core chlorophytes</taxon>
        <taxon>Trebouxiophyceae</taxon>
        <taxon>Chlorellales</taxon>
        <taxon>Chlorellaceae</taxon>
        <taxon>Chlorella clade</taxon>
        <taxon>Chlorella</taxon>
    </lineage>
</organism>
<dbReference type="Gene3D" id="1.10.150.900">
    <property type="match status" value="1"/>
</dbReference>
<evidence type="ECO:0000313" key="8">
    <source>
        <dbReference type="EMBL" id="KAI7837093.1"/>
    </source>
</evidence>
<dbReference type="FunFam" id="3.40.630.10:FF:000027">
    <property type="entry name" value="N-fatty-acyl-amino acid synthase/hydrolase PM20D1"/>
    <property type="match status" value="1"/>
</dbReference>
<dbReference type="Gene3D" id="3.40.630.10">
    <property type="entry name" value="Zn peptidases"/>
    <property type="match status" value="1"/>
</dbReference>
<evidence type="ECO:0000259" key="7">
    <source>
        <dbReference type="Pfam" id="PF07687"/>
    </source>
</evidence>
<dbReference type="Proteomes" id="UP001205105">
    <property type="component" value="Unassembled WGS sequence"/>
</dbReference>
<keyword evidence="5" id="KW-0862">Zinc</keyword>
<dbReference type="Pfam" id="PF07687">
    <property type="entry name" value="M20_dimer"/>
    <property type="match status" value="1"/>
</dbReference>